<evidence type="ECO:0000313" key="2">
    <source>
        <dbReference type="EnsemblMetazoa" id="AMEC018828-PA"/>
    </source>
</evidence>
<proteinExistence type="predicted"/>
<feature type="region of interest" description="Disordered" evidence="1">
    <location>
        <begin position="1"/>
        <end position="211"/>
    </location>
</feature>
<sequence length="307" mass="30298">SNQNCAANSGGGGGNSGASNTTGAAPGSTTPYGGPPSYCRNPMSIGDSHPLPSEGSPASAAPSPMQPSSVSQPTSVPSGDQLITMSPHPPASNNPRSVQPGTPCLDHLDKNTPAPTPTDQHDSKSINASPYHTPSHPGGGGGGGVGGGGSSGGTTEGGQQQQASANLMGNSSSSSSSNSSSNGSNSSSNSSNSLSALKASPRSSLSSSGIGSLKVRSESSLGAGGSCSLGSGGGGGVPMTPSIHSVFSSAHQTAMANNLASKRESILQMLQSLKRPSLFCKDYETLQGEDIPSTSQLLYDYTCVDAW</sequence>
<dbReference type="VEuPathDB" id="VectorBase:AMEC018828"/>
<evidence type="ECO:0000313" key="3">
    <source>
        <dbReference type="Proteomes" id="UP000075902"/>
    </source>
</evidence>
<feature type="compositionally biased region" description="Low complexity" evidence="1">
    <location>
        <begin position="17"/>
        <end position="37"/>
    </location>
</feature>
<reference evidence="3" key="1">
    <citation type="submission" date="2014-01" db="EMBL/GenBank/DDBJ databases">
        <title>The Genome Sequence of Anopheles melas CM1001059_A (V2).</title>
        <authorList>
            <consortium name="The Broad Institute Genomics Platform"/>
            <person name="Neafsey D.E."/>
            <person name="Besansky N."/>
            <person name="Howell P."/>
            <person name="Walton C."/>
            <person name="Young S.K."/>
            <person name="Zeng Q."/>
            <person name="Gargeya S."/>
            <person name="Fitzgerald M."/>
            <person name="Haas B."/>
            <person name="Abouelleil A."/>
            <person name="Allen A.W."/>
            <person name="Alvarado L."/>
            <person name="Arachchi H.M."/>
            <person name="Berlin A.M."/>
            <person name="Chapman S.B."/>
            <person name="Gainer-Dewar J."/>
            <person name="Goldberg J."/>
            <person name="Griggs A."/>
            <person name="Gujja S."/>
            <person name="Hansen M."/>
            <person name="Howarth C."/>
            <person name="Imamovic A."/>
            <person name="Ireland A."/>
            <person name="Larimer J."/>
            <person name="McCowan C."/>
            <person name="Murphy C."/>
            <person name="Pearson M."/>
            <person name="Poon T.W."/>
            <person name="Priest M."/>
            <person name="Roberts A."/>
            <person name="Saif S."/>
            <person name="Shea T."/>
            <person name="Sisk P."/>
            <person name="Sykes S."/>
            <person name="Wortman J."/>
            <person name="Nusbaum C."/>
            <person name="Birren B."/>
        </authorList>
    </citation>
    <scope>NUCLEOTIDE SEQUENCE [LARGE SCALE GENOMIC DNA]</scope>
    <source>
        <strain evidence="3">CM1001059</strain>
    </source>
</reference>
<keyword evidence="3" id="KW-1185">Reference proteome</keyword>
<organism evidence="2 3">
    <name type="scientific">Anopheles melas</name>
    <dbReference type="NCBI Taxonomy" id="34690"/>
    <lineage>
        <taxon>Eukaryota</taxon>
        <taxon>Metazoa</taxon>
        <taxon>Ecdysozoa</taxon>
        <taxon>Arthropoda</taxon>
        <taxon>Hexapoda</taxon>
        <taxon>Insecta</taxon>
        <taxon>Pterygota</taxon>
        <taxon>Neoptera</taxon>
        <taxon>Endopterygota</taxon>
        <taxon>Diptera</taxon>
        <taxon>Nematocera</taxon>
        <taxon>Culicoidea</taxon>
        <taxon>Culicidae</taxon>
        <taxon>Anophelinae</taxon>
        <taxon>Anopheles</taxon>
    </lineage>
</organism>
<dbReference type="STRING" id="34690.A0A182UE98"/>
<evidence type="ECO:0000256" key="1">
    <source>
        <dbReference type="SAM" id="MobiDB-lite"/>
    </source>
</evidence>
<feature type="compositionally biased region" description="Low complexity" evidence="1">
    <location>
        <begin position="50"/>
        <end position="78"/>
    </location>
</feature>
<accession>A0A182UE98</accession>
<feature type="compositionally biased region" description="Low complexity" evidence="1">
    <location>
        <begin position="169"/>
        <end position="211"/>
    </location>
</feature>
<feature type="compositionally biased region" description="Polar residues" evidence="1">
    <location>
        <begin position="159"/>
        <end position="168"/>
    </location>
</feature>
<feature type="compositionally biased region" description="Gly residues" evidence="1">
    <location>
        <begin position="137"/>
        <end position="156"/>
    </location>
</feature>
<dbReference type="Proteomes" id="UP000075902">
    <property type="component" value="Unassembled WGS sequence"/>
</dbReference>
<dbReference type="EnsemblMetazoa" id="AMEC018828-RA">
    <property type="protein sequence ID" value="AMEC018828-PA"/>
    <property type="gene ID" value="AMEC018828"/>
</dbReference>
<dbReference type="AlphaFoldDB" id="A0A182UE98"/>
<name>A0A182UE98_9DIPT</name>
<reference evidence="2" key="2">
    <citation type="submission" date="2020-05" db="UniProtKB">
        <authorList>
            <consortium name="EnsemblMetazoa"/>
        </authorList>
    </citation>
    <scope>IDENTIFICATION</scope>
    <source>
        <strain evidence="2">CM1001059</strain>
    </source>
</reference>
<protein>
    <submittedName>
        <fullName evidence="2">Uncharacterized protein</fullName>
    </submittedName>
</protein>